<evidence type="ECO:0000313" key="11">
    <source>
        <dbReference type="Proteomes" id="UP000655225"/>
    </source>
</evidence>
<feature type="region of interest" description="Disordered" evidence="6">
    <location>
        <begin position="368"/>
        <end position="402"/>
    </location>
</feature>
<dbReference type="OMA" id="WPRTMEA"/>
<feature type="compositionally biased region" description="Polar residues" evidence="6">
    <location>
        <begin position="378"/>
        <end position="397"/>
    </location>
</feature>
<dbReference type="EMBL" id="JABCRI010000011">
    <property type="protein sequence ID" value="KAF8397928.1"/>
    <property type="molecule type" value="Genomic_DNA"/>
</dbReference>
<dbReference type="InterPro" id="IPR006447">
    <property type="entry name" value="Myb_dom_plants"/>
</dbReference>
<dbReference type="FunFam" id="1.10.10.60:FF:000009">
    <property type="entry name" value="transcription factor MYB1R1"/>
    <property type="match status" value="1"/>
</dbReference>
<dbReference type="Proteomes" id="UP000655225">
    <property type="component" value="Unassembled WGS sequence"/>
</dbReference>
<dbReference type="PROSITE" id="PS50090">
    <property type="entry name" value="MYB_LIKE"/>
    <property type="match status" value="2"/>
</dbReference>
<evidence type="ECO:0000313" key="10">
    <source>
        <dbReference type="EMBL" id="KAF8397928.1"/>
    </source>
</evidence>
<comment type="subcellular location">
    <subcellularLocation>
        <location evidence="1">Nucleus</location>
    </subcellularLocation>
</comment>
<gene>
    <name evidence="10" type="ORF">HHK36_016854</name>
</gene>
<feature type="compositionally biased region" description="Basic and acidic residues" evidence="6">
    <location>
        <begin position="368"/>
        <end position="377"/>
    </location>
</feature>
<evidence type="ECO:0000256" key="6">
    <source>
        <dbReference type="SAM" id="MobiDB-lite"/>
    </source>
</evidence>
<keyword evidence="4" id="KW-0804">Transcription</keyword>
<dbReference type="NCBIfam" id="TIGR01557">
    <property type="entry name" value="myb_SHAQKYF"/>
    <property type="match status" value="1"/>
</dbReference>
<keyword evidence="5" id="KW-0539">Nucleus</keyword>
<evidence type="ECO:0000256" key="4">
    <source>
        <dbReference type="ARBA" id="ARBA00023163"/>
    </source>
</evidence>
<dbReference type="Pfam" id="PF00249">
    <property type="entry name" value="Myb_DNA-binding"/>
    <property type="match status" value="2"/>
</dbReference>
<dbReference type="GO" id="GO:0003677">
    <property type="term" value="F:DNA binding"/>
    <property type="evidence" value="ECO:0007669"/>
    <property type="project" value="UniProtKB-KW"/>
</dbReference>
<accession>A0A834Z469</accession>
<dbReference type="InterPro" id="IPR001005">
    <property type="entry name" value="SANT/Myb"/>
</dbReference>
<dbReference type="Gene3D" id="1.10.10.60">
    <property type="entry name" value="Homeodomain-like"/>
    <property type="match status" value="3"/>
</dbReference>
<keyword evidence="2" id="KW-0805">Transcription regulation</keyword>
<evidence type="ECO:0000256" key="1">
    <source>
        <dbReference type="ARBA" id="ARBA00004123"/>
    </source>
</evidence>
<protein>
    <submittedName>
        <fullName evidence="10">Uncharacterized protein</fullName>
    </submittedName>
</protein>
<evidence type="ECO:0000259" key="7">
    <source>
        <dbReference type="PROSITE" id="PS50090"/>
    </source>
</evidence>
<evidence type="ECO:0000256" key="2">
    <source>
        <dbReference type="ARBA" id="ARBA00023015"/>
    </source>
</evidence>
<dbReference type="PANTHER" id="PTHR44042:SF67">
    <property type="entry name" value="MYB-LIKE PROTEIN I"/>
    <property type="match status" value="1"/>
</dbReference>
<dbReference type="InterPro" id="IPR009057">
    <property type="entry name" value="Homeodomain-like_sf"/>
</dbReference>
<evidence type="ECO:0000259" key="8">
    <source>
        <dbReference type="PROSITE" id="PS51293"/>
    </source>
</evidence>
<dbReference type="PANTHER" id="PTHR44042">
    <property type="entry name" value="DUPLICATED HOMEODOMAIN-LIKE SUPERFAMILY PROTEIN-RELATED"/>
    <property type="match status" value="1"/>
</dbReference>
<dbReference type="OrthoDB" id="118550at2759"/>
<feature type="domain" description="SANT" evidence="8">
    <location>
        <begin position="318"/>
        <end position="366"/>
    </location>
</feature>
<proteinExistence type="predicted"/>
<dbReference type="FunFam" id="1.10.10.60:FF:000154">
    <property type="entry name" value="Transcription factor SRM1"/>
    <property type="match status" value="1"/>
</dbReference>
<feature type="region of interest" description="Disordered" evidence="6">
    <location>
        <begin position="1"/>
        <end position="22"/>
    </location>
</feature>
<feature type="domain" description="HTH myb-type" evidence="9">
    <location>
        <begin position="310"/>
        <end position="366"/>
    </location>
</feature>
<keyword evidence="11" id="KW-1185">Reference proteome</keyword>
<evidence type="ECO:0000256" key="3">
    <source>
        <dbReference type="ARBA" id="ARBA00023125"/>
    </source>
</evidence>
<feature type="domain" description="Myb-like" evidence="7">
    <location>
        <begin position="310"/>
        <end position="362"/>
    </location>
</feature>
<sequence length="430" mass="48529">MYQEGLRMIGNPSPSPRPSPWSRLQDKLFERALVIFPDDSPDRWQKVAGQVPGKSPSEVKEHYTILVQDVLEIDSGRVELPCYADNSFTPSRASTNQISFGLKSKQIETERKKGIPWTEEEHRFDWPRTMEADGAGAGPSGRVELPCYADNSFTPRRASTNQISFGLKSKQIETERKKGIPWTEEEHSFDWPRTMEADGAGAGPSGLRMIGNPSSSPHPSPWSRLQDKLFKRALVIFPDDSPDRWQKVAGQVPGKSPLEVKEHHMIFFKDVLEIDSGRVELPCYADNSFTPSRASTNQISFGLKSKQIETERKKGIPWTEEEHRLFLFGLQRFGKGDWRSISRNAVVSRTPTQVASHAQKYFLRMNSEKKEKKRSSIHDITTAENTSTSQPSHQNWTLPVGGPVQQAMDPTLQFLEQGGPSGYQPFGFPM</sequence>
<dbReference type="PROSITE" id="PS51293">
    <property type="entry name" value="SANT"/>
    <property type="match status" value="1"/>
</dbReference>
<keyword evidence="3" id="KW-0238">DNA-binding</keyword>
<evidence type="ECO:0000259" key="9">
    <source>
        <dbReference type="PROSITE" id="PS51294"/>
    </source>
</evidence>
<dbReference type="InterPro" id="IPR017930">
    <property type="entry name" value="Myb_dom"/>
</dbReference>
<dbReference type="GO" id="GO:0005634">
    <property type="term" value="C:nucleus"/>
    <property type="evidence" value="ECO:0007669"/>
    <property type="project" value="UniProtKB-SubCell"/>
</dbReference>
<name>A0A834Z469_TETSI</name>
<dbReference type="InterPro" id="IPR017884">
    <property type="entry name" value="SANT_dom"/>
</dbReference>
<dbReference type="AlphaFoldDB" id="A0A834Z469"/>
<dbReference type="SUPFAM" id="SSF46689">
    <property type="entry name" value="Homeodomain-like"/>
    <property type="match status" value="3"/>
</dbReference>
<reference evidence="10 11" key="1">
    <citation type="submission" date="2020-04" db="EMBL/GenBank/DDBJ databases">
        <title>Plant Genome Project.</title>
        <authorList>
            <person name="Zhang R.-G."/>
        </authorList>
    </citation>
    <scope>NUCLEOTIDE SEQUENCE [LARGE SCALE GENOMIC DNA]</scope>
    <source>
        <strain evidence="10">YNK0</strain>
        <tissue evidence="10">Leaf</tissue>
    </source>
</reference>
<dbReference type="CDD" id="cd00167">
    <property type="entry name" value="SANT"/>
    <property type="match status" value="3"/>
</dbReference>
<organism evidence="10 11">
    <name type="scientific">Tetracentron sinense</name>
    <name type="common">Spur-leaf</name>
    <dbReference type="NCBI Taxonomy" id="13715"/>
    <lineage>
        <taxon>Eukaryota</taxon>
        <taxon>Viridiplantae</taxon>
        <taxon>Streptophyta</taxon>
        <taxon>Embryophyta</taxon>
        <taxon>Tracheophyta</taxon>
        <taxon>Spermatophyta</taxon>
        <taxon>Magnoliopsida</taxon>
        <taxon>Trochodendrales</taxon>
        <taxon>Trochodendraceae</taxon>
        <taxon>Tetracentron</taxon>
    </lineage>
</organism>
<feature type="domain" description="Myb-like" evidence="7">
    <location>
        <begin position="13"/>
        <end position="67"/>
    </location>
</feature>
<evidence type="ECO:0000256" key="5">
    <source>
        <dbReference type="ARBA" id="ARBA00023242"/>
    </source>
</evidence>
<dbReference type="PROSITE" id="PS51294">
    <property type="entry name" value="HTH_MYB"/>
    <property type="match status" value="1"/>
</dbReference>
<comment type="caution">
    <text evidence="10">The sequence shown here is derived from an EMBL/GenBank/DDBJ whole genome shotgun (WGS) entry which is preliminary data.</text>
</comment>
<dbReference type="SMART" id="SM00717">
    <property type="entry name" value="SANT"/>
    <property type="match status" value="3"/>
</dbReference>